<dbReference type="AlphaFoldDB" id="A0A166EHF6"/>
<gene>
    <name evidence="1" type="ORF">DCAR_0208359</name>
</gene>
<dbReference type="Proteomes" id="UP000077755">
    <property type="component" value="Chromosome 2"/>
</dbReference>
<name>A0A166EHF6_DAUCS</name>
<dbReference type="EMBL" id="CP093344">
    <property type="protein sequence ID" value="WOG89123.1"/>
    <property type="molecule type" value="Genomic_DNA"/>
</dbReference>
<sequence length="252" mass="26594">MAMIIFIVLSFFLQGALGEIICEQLPVQMCTFSVASTGNRCVLESYVSNAGSTELQCKTSDVFAENVAQWIEDDHCVEVCGVDRKTVGISSDSLSEPRIIASVCSTACYDNCPNIVDLYYNMALAEGSYLPNLCKAQNAMSRREMSQVNAWAPAAANAESDKSDAWAPAPVGAIPIIPILFPPTPAPVSVIPVIPILFPPAPAPSHAESAESVASAPPSTIPFVPLPLAPTPLVAPPFPISWPPAPVPASDN</sequence>
<accession>A0A166EHF6</accession>
<dbReference type="Pfam" id="PF06521">
    <property type="entry name" value="PAR1"/>
    <property type="match status" value="1"/>
</dbReference>
<dbReference type="PANTHER" id="PTHR33649">
    <property type="entry name" value="PAR1 PROTEIN"/>
    <property type="match status" value="1"/>
</dbReference>
<protein>
    <submittedName>
        <fullName evidence="1">Uncharacterized protein</fullName>
    </submittedName>
</protein>
<organism evidence="1 2">
    <name type="scientific">Daucus carota subsp. sativus</name>
    <name type="common">Carrot</name>
    <dbReference type="NCBI Taxonomy" id="79200"/>
    <lineage>
        <taxon>Eukaryota</taxon>
        <taxon>Viridiplantae</taxon>
        <taxon>Streptophyta</taxon>
        <taxon>Embryophyta</taxon>
        <taxon>Tracheophyta</taxon>
        <taxon>Spermatophyta</taxon>
        <taxon>Magnoliopsida</taxon>
        <taxon>eudicotyledons</taxon>
        <taxon>Gunneridae</taxon>
        <taxon>Pentapetalae</taxon>
        <taxon>asterids</taxon>
        <taxon>campanulids</taxon>
        <taxon>Apiales</taxon>
        <taxon>Apiaceae</taxon>
        <taxon>Apioideae</taxon>
        <taxon>Scandiceae</taxon>
        <taxon>Daucinae</taxon>
        <taxon>Daucus</taxon>
        <taxon>Daucus sect. Daucus</taxon>
    </lineage>
</organism>
<dbReference type="PANTHER" id="PTHR33649:SF19">
    <property type="entry name" value="PAR1-RELATED"/>
    <property type="match status" value="1"/>
</dbReference>
<dbReference type="OMA" id="AMSRREM"/>
<dbReference type="Gramene" id="KZN06571">
    <property type="protein sequence ID" value="KZN06571"/>
    <property type="gene ID" value="DCAR_007408"/>
</dbReference>
<proteinExistence type="predicted"/>
<evidence type="ECO:0000313" key="1">
    <source>
        <dbReference type="EMBL" id="WOG89123.1"/>
    </source>
</evidence>
<dbReference type="InterPro" id="IPR009489">
    <property type="entry name" value="PAR1"/>
</dbReference>
<reference evidence="1" key="1">
    <citation type="journal article" date="2016" name="Nat. Genet.">
        <title>A high-quality carrot genome assembly provides new insights into carotenoid accumulation and asterid genome evolution.</title>
        <authorList>
            <person name="Iorizzo M."/>
            <person name="Ellison S."/>
            <person name="Senalik D."/>
            <person name="Zeng P."/>
            <person name="Satapoomin P."/>
            <person name="Huang J."/>
            <person name="Bowman M."/>
            <person name="Iovene M."/>
            <person name="Sanseverino W."/>
            <person name="Cavagnaro P."/>
            <person name="Yildiz M."/>
            <person name="Macko-Podgorni A."/>
            <person name="Moranska E."/>
            <person name="Grzebelus E."/>
            <person name="Grzebelus D."/>
            <person name="Ashrafi H."/>
            <person name="Zheng Z."/>
            <person name="Cheng S."/>
            <person name="Spooner D."/>
            <person name="Van Deynze A."/>
            <person name="Simon P."/>
        </authorList>
    </citation>
    <scope>NUCLEOTIDE SEQUENCE</scope>
    <source>
        <tissue evidence="1">Leaf</tissue>
    </source>
</reference>
<dbReference type="OrthoDB" id="772928at2759"/>
<keyword evidence="2" id="KW-1185">Reference proteome</keyword>
<reference evidence="1" key="2">
    <citation type="submission" date="2022-03" db="EMBL/GenBank/DDBJ databases">
        <title>Draft title - Genomic analysis of global carrot germplasm unveils the trajectory of domestication and the origin of high carotenoid orange carrot.</title>
        <authorList>
            <person name="Iorizzo M."/>
            <person name="Ellison S."/>
            <person name="Senalik D."/>
            <person name="Macko-Podgorni A."/>
            <person name="Grzebelus D."/>
            <person name="Bostan H."/>
            <person name="Rolling W."/>
            <person name="Curaba J."/>
            <person name="Simon P."/>
        </authorList>
    </citation>
    <scope>NUCLEOTIDE SEQUENCE</scope>
    <source>
        <tissue evidence="1">Leaf</tissue>
    </source>
</reference>
<evidence type="ECO:0000313" key="2">
    <source>
        <dbReference type="Proteomes" id="UP000077755"/>
    </source>
</evidence>
<dbReference type="KEGG" id="dcr:108208493"/>